<accession>A0AAJ0GD16</accession>
<dbReference type="AlphaFoldDB" id="A0AAJ0GD16"/>
<feature type="region of interest" description="Disordered" evidence="1">
    <location>
        <begin position="1"/>
        <end position="123"/>
    </location>
</feature>
<feature type="compositionally biased region" description="Basic and acidic residues" evidence="1">
    <location>
        <begin position="81"/>
        <end position="104"/>
    </location>
</feature>
<comment type="caution">
    <text evidence="2">The sequence shown here is derived from an EMBL/GenBank/DDBJ whole genome shotgun (WGS) entry which is preliminary data.</text>
</comment>
<protein>
    <submittedName>
        <fullName evidence="2">Uncharacterized protein</fullName>
    </submittedName>
</protein>
<name>A0AAJ0GD16_9PEZI</name>
<proteinExistence type="predicted"/>
<evidence type="ECO:0000256" key="1">
    <source>
        <dbReference type="SAM" id="MobiDB-lite"/>
    </source>
</evidence>
<dbReference type="Proteomes" id="UP001271007">
    <property type="component" value="Unassembled WGS sequence"/>
</dbReference>
<gene>
    <name evidence="2" type="ORF">LTR09_007516</name>
</gene>
<reference evidence="2" key="1">
    <citation type="submission" date="2023-04" db="EMBL/GenBank/DDBJ databases">
        <title>Black Yeasts Isolated from many extreme environments.</title>
        <authorList>
            <person name="Coleine C."/>
            <person name="Stajich J.E."/>
            <person name="Selbmann L."/>
        </authorList>
    </citation>
    <scope>NUCLEOTIDE SEQUENCE</scope>
    <source>
        <strain evidence="2">CCFEE 5312</strain>
    </source>
</reference>
<feature type="compositionally biased region" description="Basic residues" evidence="1">
    <location>
        <begin position="42"/>
        <end position="52"/>
    </location>
</feature>
<dbReference type="EMBL" id="JAWDJX010000026">
    <property type="protein sequence ID" value="KAK3051493.1"/>
    <property type="molecule type" value="Genomic_DNA"/>
</dbReference>
<feature type="compositionally biased region" description="Polar residues" evidence="1">
    <location>
        <begin position="1"/>
        <end position="12"/>
    </location>
</feature>
<evidence type="ECO:0000313" key="2">
    <source>
        <dbReference type="EMBL" id="KAK3051493.1"/>
    </source>
</evidence>
<evidence type="ECO:0000313" key="3">
    <source>
        <dbReference type="Proteomes" id="UP001271007"/>
    </source>
</evidence>
<sequence>MTISGHSTTFNAPTVRGLPIPPGLPLIRRGFNGASQQSGGSGRRRGKARNHGHKEADCLTPAAEELKTERSNASDTATADHSTKVDNKNGTSKETESRDAKEKMGSILAAPSFVKIKKENEDP</sequence>
<feature type="compositionally biased region" description="Low complexity" evidence="1">
    <location>
        <begin position="25"/>
        <end position="38"/>
    </location>
</feature>
<keyword evidence="3" id="KW-1185">Reference proteome</keyword>
<organism evidence="2 3">
    <name type="scientific">Extremus antarcticus</name>
    <dbReference type="NCBI Taxonomy" id="702011"/>
    <lineage>
        <taxon>Eukaryota</taxon>
        <taxon>Fungi</taxon>
        <taxon>Dikarya</taxon>
        <taxon>Ascomycota</taxon>
        <taxon>Pezizomycotina</taxon>
        <taxon>Dothideomycetes</taxon>
        <taxon>Dothideomycetidae</taxon>
        <taxon>Mycosphaerellales</taxon>
        <taxon>Extremaceae</taxon>
        <taxon>Extremus</taxon>
    </lineage>
</organism>